<dbReference type="EMBL" id="FOEQ01000014">
    <property type="protein sequence ID" value="SER92158.1"/>
    <property type="molecule type" value="Genomic_DNA"/>
</dbReference>
<dbReference type="SUPFAM" id="SSF53474">
    <property type="entry name" value="alpha/beta-Hydrolases"/>
    <property type="match status" value="1"/>
</dbReference>
<sequence>MTIEHATLRVFASGGSMSGSILYIHGFNSSPLSTKARQLEAVMQQLDLSEQLRVPALHHHPRQAIAQLETAIAELGAPLLVGSSLGGYYATHLAERHGLKALLINPAVAPHKLFDGYLGTQRNLYTDEAWELTHDHVDALAELEVPAPQDAARYQVWLQTADETLDYRQAERYYRACALRIQAGGDHSYQGFAEQLPALLAFAGIARGQYAALDFSVF</sequence>
<name>A0A1H9T4R9_9PSED</name>
<dbReference type="Pfam" id="PF05728">
    <property type="entry name" value="UPF0227"/>
    <property type="match status" value="1"/>
</dbReference>
<dbReference type="InterPro" id="IPR008886">
    <property type="entry name" value="UPF0227/Esterase_YqiA"/>
</dbReference>
<dbReference type="InterPro" id="IPR029058">
    <property type="entry name" value="AB_hydrolase_fold"/>
</dbReference>
<evidence type="ECO:0000313" key="2">
    <source>
        <dbReference type="Proteomes" id="UP000199221"/>
    </source>
</evidence>
<accession>A0A1H9T4R9</accession>
<dbReference type="PANTHER" id="PTHR35602:SF3">
    <property type="entry name" value="ESTERASE YQIA"/>
    <property type="match status" value="1"/>
</dbReference>
<evidence type="ECO:0000313" key="1">
    <source>
        <dbReference type="EMBL" id="SER92158.1"/>
    </source>
</evidence>
<organism evidence="1 2">
    <name type="scientific">Pseudomonas soli</name>
    <dbReference type="NCBI Taxonomy" id="1306993"/>
    <lineage>
        <taxon>Bacteria</taxon>
        <taxon>Pseudomonadati</taxon>
        <taxon>Pseudomonadota</taxon>
        <taxon>Gammaproteobacteria</taxon>
        <taxon>Pseudomonadales</taxon>
        <taxon>Pseudomonadaceae</taxon>
        <taxon>Pseudomonas</taxon>
    </lineage>
</organism>
<proteinExistence type="predicted"/>
<dbReference type="Proteomes" id="UP000199221">
    <property type="component" value="Unassembled WGS sequence"/>
</dbReference>
<reference evidence="1 2" key="1">
    <citation type="submission" date="2016-10" db="EMBL/GenBank/DDBJ databases">
        <authorList>
            <person name="de Groot N.N."/>
        </authorList>
    </citation>
    <scope>NUCLEOTIDE SEQUENCE [LARGE SCALE GENOMIC DNA]</scope>
    <source>
        <strain evidence="1 2">LMG 27941</strain>
    </source>
</reference>
<gene>
    <name evidence="1" type="ORF">SAMN05216230_114103</name>
</gene>
<protein>
    <recommendedName>
        <fullName evidence="3">Esterase</fullName>
    </recommendedName>
</protein>
<dbReference type="Gene3D" id="3.40.50.1820">
    <property type="entry name" value="alpha/beta hydrolase"/>
    <property type="match status" value="1"/>
</dbReference>
<evidence type="ECO:0008006" key="3">
    <source>
        <dbReference type="Google" id="ProtNLM"/>
    </source>
</evidence>
<dbReference type="PANTHER" id="PTHR35602">
    <property type="entry name" value="ESTERASE YQIA-RELATED"/>
    <property type="match status" value="1"/>
</dbReference>
<dbReference type="AlphaFoldDB" id="A0A1H9T4R9"/>